<name>A0A8T8X5Q3_ASPJA</name>
<dbReference type="GeneID" id="37175477"/>
<keyword evidence="4" id="KW-1185">Reference proteome</keyword>
<dbReference type="EMBL" id="KZ824784">
    <property type="protein sequence ID" value="RAH83290.1"/>
    <property type="molecule type" value="Genomic_DNA"/>
</dbReference>
<keyword evidence="2" id="KW-0472">Membrane</keyword>
<sequence length="132" mass="14912">MEVRKRTCSLLCFPSLKSRTLFSAFFRICLVCPRCAPVLLLVAKILISRKAKSFAGFSDETSQRRRSLVIPVKKGLHRIDARVTADKKIPSSPADDGREERGEVEIRVRGCRRLIPHPKYCTVGLCDGPRQE</sequence>
<protein>
    <submittedName>
        <fullName evidence="3">Uncharacterized protein</fullName>
    </submittedName>
</protein>
<dbReference type="Proteomes" id="UP000249497">
    <property type="component" value="Unassembled WGS sequence"/>
</dbReference>
<dbReference type="RefSeq" id="XP_025529184.1">
    <property type="nucleotide sequence ID" value="XM_025671785.1"/>
</dbReference>
<reference evidence="3 4" key="1">
    <citation type="submission" date="2018-02" db="EMBL/GenBank/DDBJ databases">
        <title>The genomes of Aspergillus section Nigri reveals drivers in fungal speciation.</title>
        <authorList>
            <consortium name="DOE Joint Genome Institute"/>
            <person name="Vesth T.C."/>
            <person name="Nybo J."/>
            <person name="Theobald S."/>
            <person name="Brandl J."/>
            <person name="Frisvad J.C."/>
            <person name="Nielsen K.F."/>
            <person name="Lyhne E.K."/>
            <person name="Kogle M.E."/>
            <person name="Kuo A."/>
            <person name="Riley R."/>
            <person name="Clum A."/>
            <person name="Nolan M."/>
            <person name="Lipzen A."/>
            <person name="Salamov A."/>
            <person name="Henrissat B."/>
            <person name="Wiebenga A."/>
            <person name="De vries R.P."/>
            <person name="Grigoriev I.V."/>
            <person name="Mortensen U.H."/>
            <person name="Andersen M.R."/>
            <person name="Baker S.E."/>
        </authorList>
    </citation>
    <scope>NUCLEOTIDE SEQUENCE [LARGE SCALE GENOMIC DNA]</scope>
    <source>
        <strain evidence="3 4">CBS 114.51</strain>
    </source>
</reference>
<organism evidence="3 4">
    <name type="scientific">Aspergillus japonicus CBS 114.51</name>
    <dbReference type="NCBI Taxonomy" id="1448312"/>
    <lineage>
        <taxon>Eukaryota</taxon>
        <taxon>Fungi</taxon>
        <taxon>Dikarya</taxon>
        <taxon>Ascomycota</taxon>
        <taxon>Pezizomycotina</taxon>
        <taxon>Eurotiomycetes</taxon>
        <taxon>Eurotiomycetidae</taxon>
        <taxon>Eurotiales</taxon>
        <taxon>Aspergillaceae</taxon>
        <taxon>Aspergillus</taxon>
        <taxon>Aspergillus subgen. Circumdati</taxon>
    </lineage>
</organism>
<keyword evidence="2" id="KW-1133">Transmembrane helix</keyword>
<proteinExistence type="predicted"/>
<keyword evidence="2" id="KW-0812">Transmembrane</keyword>
<evidence type="ECO:0000256" key="2">
    <source>
        <dbReference type="SAM" id="Phobius"/>
    </source>
</evidence>
<evidence type="ECO:0000256" key="1">
    <source>
        <dbReference type="SAM" id="MobiDB-lite"/>
    </source>
</evidence>
<evidence type="ECO:0000313" key="3">
    <source>
        <dbReference type="EMBL" id="RAH83290.1"/>
    </source>
</evidence>
<evidence type="ECO:0000313" key="4">
    <source>
        <dbReference type="Proteomes" id="UP000249497"/>
    </source>
</evidence>
<accession>A0A8T8X5Q3</accession>
<dbReference type="AlphaFoldDB" id="A0A8T8X5Q3"/>
<feature type="region of interest" description="Disordered" evidence="1">
    <location>
        <begin position="84"/>
        <end position="103"/>
    </location>
</feature>
<feature type="transmembrane region" description="Helical" evidence="2">
    <location>
        <begin position="24"/>
        <end position="47"/>
    </location>
</feature>
<gene>
    <name evidence="3" type="ORF">BO86DRAFT_388158</name>
</gene>